<evidence type="ECO:0000313" key="3">
    <source>
        <dbReference type="EMBL" id="MCG2613342.1"/>
    </source>
</evidence>
<evidence type="ECO:0000313" key="4">
    <source>
        <dbReference type="Proteomes" id="UP001165367"/>
    </source>
</evidence>
<dbReference type="Proteomes" id="UP001165367">
    <property type="component" value="Unassembled WGS sequence"/>
</dbReference>
<dbReference type="RefSeq" id="WP_237868571.1">
    <property type="nucleotide sequence ID" value="NZ_JAKLTR010000002.1"/>
</dbReference>
<feature type="signal peptide" evidence="2">
    <location>
        <begin position="1"/>
        <end position="24"/>
    </location>
</feature>
<evidence type="ECO:0008006" key="5">
    <source>
        <dbReference type="Google" id="ProtNLM"/>
    </source>
</evidence>
<evidence type="ECO:0000256" key="1">
    <source>
        <dbReference type="SAM" id="MobiDB-lite"/>
    </source>
</evidence>
<feature type="region of interest" description="Disordered" evidence="1">
    <location>
        <begin position="108"/>
        <end position="169"/>
    </location>
</feature>
<feature type="chain" id="PRO_5047174500" description="TolA protein" evidence="2">
    <location>
        <begin position="25"/>
        <end position="279"/>
    </location>
</feature>
<keyword evidence="4" id="KW-1185">Reference proteome</keyword>
<keyword evidence="2" id="KW-0732">Signal</keyword>
<proteinExistence type="predicted"/>
<organism evidence="3 4">
    <name type="scientific">Terrimonas ginsenosidimutans</name>
    <dbReference type="NCBI Taxonomy" id="2908004"/>
    <lineage>
        <taxon>Bacteria</taxon>
        <taxon>Pseudomonadati</taxon>
        <taxon>Bacteroidota</taxon>
        <taxon>Chitinophagia</taxon>
        <taxon>Chitinophagales</taxon>
        <taxon>Chitinophagaceae</taxon>
        <taxon>Terrimonas</taxon>
    </lineage>
</organism>
<gene>
    <name evidence="3" type="ORF">LZZ85_03585</name>
</gene>
<protein>
    <recommendedName>
        <fullName evidence="5">TolA protein</fullName>
    </recommendedName>
</protein>
<sequence length="279" mass="32379">MKHQFLIIATLALALTVHNTDVHAQNKQTEVQSVYSYNGKTTINTTEDGQKFEIEMEGKKIIQLHVDGKKIREEDFSKYEATIKKIEERIEKERAKAEKARAEAAIHREEAAKHRAEAEVHRKEASAAREAAEKDRNRAAVQRQEAETQRRQAEQHRTHAERQREEAQAQRAVADRHRAEAEVHRNEAEKHRAEAEVHRAAAAEERRKFDTMIDELVTDKLIPSRKELRSVIFDNNELLINDVKQPDAVYKKYKEKYLKNTTGRITFRNDDGSRTISLD</sequence>
<accession>A0ABS9KLZ7</accession>
<dbReference type="EMBL" id="JAKLTR010000002">
    <property type="protein sequence ID" value="MCG2613342.1"/>
    <property type="molecule type" value="Genomic_DNA"/>
</dbReference>
<evidence type="ECO:0000256" key="2">
    <source>
        <dbReference type="SAM" id="SignalP"/>
    </source>
</evidence>
<name>A0ABS9KLZ7_9BACT</name>
<reference evidence="3" key="1">
    <citation type="submission" date="2022-01" db="EMBL/GenBank/DDBJ databases">
        <authorList>
            <person name="Jo J.-H."/>
            <person name="Im W.-T."/>
        </authorList>
    </citation>
    <scope>NUCLEOTIDE SEQUENCE</scope>
    <source>
        <strain evidence="3">NA20</strain>
    </source>
</reference>
<comment type="caution">
    <text evidence="3">The sequence shown here is derived from an EMBL/GenBank/DDBJ whole genome shotgun (WGS) entry which is preliminary data.</text>
</comment>